<dbReference type="EMBL" id="BAAAHK010000003">
    <property type="protein sequence ID" value="GAA0930428.1"/>
    <property type="molecule type" value="Genomic_DNA"/>
</dbReference>
<dbReference type="PANTHER" id="PTHR38663:SF1">
    <property type="entry name" value="L-ORNITHINE N(5)-MONOOXYGENASE"/>
    <property type="match status" value="1"/>
</dbReference>
<protein>
    <submittedName>
        <fullName evidence="1">Uncharacterized protein</fullName>
    </submittedName>
</protein>
<accession>A0ABN1PNL5</accession>
<evidence type="ECO:0000313" key="2">
    <source>
        <dbReference type="Proteomes" id="UP001500542"/>
    </source>
</evidence>
<organism evidence="1 2">
    <name type="scientific">Kribbella koreensis</name>
    <dbReference type="NCBI Taxonomy" id="57909"/>
    <lineage>
        <taxon>Bacteria</taxon>
        <taxon>Bacillati</taxon>
        <taxon>Actinomycetota</taxon>
        <taxon>Actinomycetes</taxon>
        <taxon>Propionibacteriales</taxon>
        <taxon>Kribbellaceae</taxon>
        <taxon>Kribbella</taxon>
    </lineage>
</organism>
<dbReference type="Pfam" id="PF13738">
    <property type="entry name" value="Pyr_redox_3"/>
    <property type="match status" value="1"/>
</dbReference>
<dbReference type="PRINTS" id="PR00469">
    <property type="entry name" value="PNDRDTASEII"/>
</dbReference>
<dbReference type="Gene3D" id="3.50.50.60">
    <property type="entry name" value="FAD/NAD(P)-binding domain"/>
    <property type="match status" value="1"/>
</dbReference>
<gene>
    <name evidence="1" type="ORF">GCM10009554_13500</name>
</gene>
<evidence type="ECO:0000313" key="1">
    <source>
        <dbReference type="EMBL" id="GAA0930428.1"/>
    </source>
</evidence>
<dbReference type="InterPro" id="IPR036188">
    <property type="entry name" value="FAD/NAD-bd_sf"/>
</dbReference>
<keyword evidence="2" id="KW-1185">Reference proteome</keyword>
<dbReference type="Proteomes" id="UP001500542">
    <property type="component" value="Unassembled WGS sequence"/>
</dbReference>
<dbReference type="PANTHER" id="PTHR38663">
    <property type="match status" value="1"/>
</dbReference>
<name>A0ABN1PNL5_9ACTN</name>
<reference evidence="1 2" key="1">
    <citation type="journal article" date="2019" name="Int. J. Syst. Evol. Microbiol.">
        <title>The Global Catalogue of Microorganisms (GCM) 10K type strain sequencing project: providing services to taxonomists for standard genome sequencing and annotation.</title>
        <authorList>
            <consortium name="The Broad Institute Genomics Platform"/>
            <consortium name="The Broad Institute Genome Sequencing Center for Infectious Disease"/>
            <person name="Wu L."/>
            <person name="Ma J."/>
        </authorList>
    </citation>
    <scope>NUCLEOTIDE SEQUENCE [LARGE SCALE GENOMIC DNA]</scope>
    <source>
        <strain evidence="1 2">JCM 10977</strain>
    </source>
</reference>
<proteinExistence type="predicted"/>
<dbReference type="SUPFAM" id="SSF51905">
    <property type="entry name" value="FAD/NAD(P)-binding domain"/>
    <property type="match status" value="1"/>
</dbReference>
<comment type="caution">
    <text evidence="1">The sequence shown here is derived from an EMBL/GenBank/DDBJ whole genome shotgun (WGS) entry which is preliminary data.</text>
</comment>
<sequence length="372" mass="39955">MSFWRTMPAGMWLRSNWTATCIAEYDGPLNLDSYIAETGAKVTKPVPLDDFIAYGTWVQSKVAPDVDRRWVTKVAKDGDGFVLTLGDESQLRARRMVVAAGIADFVNRPGVMSGLPRELASHTADHADLSVFKNQEVLVVGGGQSALESAALMSESGADVEVVARAEKINWLHGGKYHRMLGPKLVPLVYAPTDVGPMGLSKIVAKPGLFTALPRSIQDPLAYRAIRPAGAAWLIPRLADVQVGTGIQVTSAKAVGDRVHVELSDGSAREVDHLMFGTGYKVDITRYPFLDPALALQVKTLDGYPLMKPGMESSVPGLHFLGAPGARSFGPLMRFVAGGWYGAESLTRLVRNSRRKTATSGAGRLEPTGDGV</sequence>